<dbReference type="AlphaFoldDB" id="A0AAT9GDW0"/>
<name>A0AAT9GDW0_9RICK</name>
<reference evidence="1" key="1">
    <citation type="submission" date="2024-01" db="EMBL/GenBank/DDBJ databases">
        <title>Sequencing the genomes of a sandfly, Sergentomyia squamirostris, and its two endosymbionts.</title>
        <authorList>
            <person name="Itokawa K."/>
            <person name="Sanjoba C."/>
        </authorList>
    </citation>
    <scope>NUCLEOTIDE SEQUENCE</scope>
    <source>
        <strain evidence="1">WSSQ</strain>
    </source>
</reference>
<gene>
    <name evidence="1" type="ORF">DMENIID0003_10460</name>
</gene>
<accession>A0AAT9GDW0</accession>
<proteinExistence type="predicted"/>
<organism evidence="1">
    <name type="scientific">Wolbachia endosymbiont of Sergentomyia squamirostris</name>
    <dbReference type="NCBI Taxonomy" id="3113640"/>
    <lineage>
        <taxon>Bacteria</taxon>
        <taxon>Pseudomonadati</taxon>
        <taxon>Pseudomonadota</taxon>
        <taxon>Alphaproteobacteria</taxon>
        <taxon>Rickettsiales</taxon>
        <taxon>Anaplasmataceae</taxon>
        <taxon>Wolbachieae</taxon>
        <taxon>Wolbachia</taxon>
    </lineage>
</organism>
<evidence type="ECO:0000313" key="1">
    <source>
        <dbReference type="EMBL" id="BFD47972.1"/>
    </source>
</evidence>
<evidence type="ECO:0008006" key="2">
    <source>
        <dbReference type="Google" id="ProtNLM"/>
    </source>
</evidence>
<sequence>MKQNHPTVPFERYVDDAIVHCRTKRQAEFMRAAIEERLAQCKLKLQPDTNAIPKLHHYTALV</sequence>
<dbReference type="EMBL" id="AP029172">
    <property type="protein sequence ID" value="BFD47972.1"/>
    <property type="molecule type" value="Genomic_DNA"/>
</dbReference>
<protein>
    <recommendedName>
        <fullName evidence="2">Reverse transcriptase</fullName>
    </recommendedName>
</protein>